<evidence type="ECO:0000313" key="2">
    <source>
        <dbReference type="Proteomes" id="UP000598196"/>
    </source>
</evidence>
<sequence>MFWLGGKPGDNDPPSVGIMQQWPSEGRPVVLVTLLDAEPERVLRAIRDHGGRRPWRTVFLTTSDDPRALFATGSPVEHLPGPAMVATSLTGCDWPAYLRERWRRVHQKWVPRWTVNYGPAFGEYLIRSGNGSRL</sequence>
<organism evidence="1 2">
    <name type="scientific">Gemmobacter aquaticus</name>
    <dbReference type="NCBI Taxonomy" id="490185"/>
    <lineage>
        <taxon>Bacteria</taxon>
        <taxon>Pseudomonadati</taxon>
        <taxon>Pseudomonadota</taxon>
        <taxon>Alphaproteobacteria</taxon>
        <taxon>Rhodobacterales</taxon>
        <taxon>Paracoccaceae</taxon>
        <taxon>Gemmobacter</taxon>
    </lineage>
</organism>
<protein>
    <submittedName>
        <fullName evidence="1">Uncharacterized protein</fullName>
    </submittedName>
</protein>
<dbReference type="RefSeq" id="WP_146288019.1">
    <property type="nucleotide sequence ID" value="NZ_BMLP01000008.1"/>
</dbReference>
<dbReference type="OrthoDB" id="7848607at2"/>
<keyword evidence="2" id="KW-1185">Reference proteome</keyword>
<evidence type="ECO:0000313" key="1">
    <source>
        <dbReference type="EMBL" id="GGO36874.1"/>
    </source>
</evidence>
<accession>A0A917YPW4</accession>
<dbReference type="Proteomes" id="UP000598196">
    <property type="component" value="Unassembled WGS sequence"/>
</dbReference>
<proteinExistence type="predicted"/>
<gene>
    <name evidence="1" type="ORF">GCM10010991_31570</name>
</gene>
<comment type="caution">
    <text evidence="1">The sequence shown here is derived from an EMBL/GenBank/DDBJ whole genome shotgun (WGS) entry which is preliminary data.</text>
</comment>
<dbReference type="EMBL" id="BMLP01000008">
    <property type="protein sequence ID" value="GGO36874.1"/>
    <property type="molecule type" value="Genomic_DNA"/>
</dbReference>
<name>A0A917YPW4_9RHOB</name>
<dbReference type="AlphaFoldDB" id="A0A917YPW4"/>
<reference evidence="1 2" key="1">
    <citation type="journal article" date="2014" name="Int. J. Syst. Evol. Microbiol.">
        <title>Complete genome sequence of Corynebacterium casei LMG S-19264T (=DSM 44701T), isolated from a smear-ripened cheese.</title>
        <authorList>
            <consortium name="US DOE Joint Genome Institute (JGI-PGF)"/>
            <person name="Walter F."/>
            <person name="Albersmeier A."/>
            <person name="Kalinowski J."/>
            <person name="Ruckert C."/>
        </authorList>
    </citation>
    <scope>NUCLEOTIDE SEQUENCE [LARGE SCALE GENOMIC DNA]</scope>
    <source>
        <strain evidence="1 2">CGMCC 1.7029</strain>
    </source>
</reference>